<evidence type="ECO:0000313" key="1">
    <source>
        <dbReference type="EMBL" id="GFQ89243.1"/>
    </source>
</evidence>
<reference evidence="1" key="1">
    <citation type="submission" date="2020-07" db="EMBL/GenBank/DDBJ databases">
        <title>Multicomponent nature underlies the extraordinary mechanical properties of spider dragline silk.</title>
        <authorList>
            <person name="Kono N."/>
            <person name="Nakamura H."/>
            <person name="Mori M."/>
            <person name="Yoshida Y."/>
            <person name="Ohtoshi R."/>
            <person name="Malay A.D."/>
            <person name="Moran D.A.P."/>
            <person name="Tomita M."/>
            <person name="Numata K."/>
            <person name="Arakawa K."/>
        </authorList>
    </citation>
    <scope>NUCLEOTIDE SEQUENCE</scope>
</reference>
<keyword evidence="2" id="KW-1185">Reference proteome</keyword>
<comment type="caution">
    <text evidence="1">The sequence shown here is derived from an EMBL/GenBank/DDBJ whole genome shotgun (WGS) entry which is preliminary data.</text>
</comment>
<organism evidence="1 2">
    <name type="scientific">Trichonephila clavata</name>
    <name type="common">Joro spider</name>
    <name type="synonym">Nephila clavata</name>
    <dbReference type="NCBI Taxonomy" id="2740835"/>
    <lineage>
        <taxon>Eukaryota</taxon>
        <taxon>Metazoa</taxon>
        <taxon>Ecdysozoa</taxon>
        <taxon>Arthropoda</taxon>
        <taxon>Chelicerata</taxon>
        <taxon>Arachnida</taxon>
        <taxon>Araneae</taxon>
        <taxon>Araneomorphae</taxon>
        <taxon>Entelegynae</taxon>
        <taxon>Araneoidea</taxon>
        <taxon>Nephilidae</taxon>
        <taxon>Trichonephila</taxon>
    </lineage>
</organism>
<dbReference type="AlphaFoldDB" id="A0A8X6FV19"/>
<gene>
    <name evidence="1" type="ORF">TNCT_240271</name>
</gene>
<dbReference type="EMBL" id="BMAO01003643">
    <property type="protein sequence ID" value="GFQ89243.1"/>
    <property type="molecule type" value="Genomic_DNA"/>
</dbReference>
<protein>
    <submittedName>
        <fullName evidence="1">Uncharacterized protein</fullName>
    </submittedName>
</protein>
<dbReference type="Proteomes" id="UP000887116">
    <property type="component" value="Unassembled WGS sequence"/>
</dbReference>
<sequence length="104" mass="11178">MENGILPCPGVSKLENPIPLEDSNGNSDCTLCKTGKEDSSFFYPGINRISKIGNVWKLTEYAGNAAYNIRCFIIGPESSYRNVTLMLSASSANTVLQLAENGGV</sequence>
<name>A0A8X6FV19_TRICU</name>
<accession>A0A8X6FV19</accession>
<proteinExistence type="predicted"/>
<evidence type="ECO:0000313" key="2">
    <source>
        <dbReference type="Proteomes" id="UP000887116"/>
    </source>
</evidence>